<evidence type="ECO:0000256" key="6">
    <source>
        <dbReference type="ARBA" id="ARBA00023237"/>
    </source>
</evidence>
<dbReference type="RefSeq" id="WP_266069274.1">
    <property type="nucleotide sequence ID" value="NZ_JAPJDA010000010.1"/>
</dbReference>
<feature type="chain" id="PRO_5040846903" evidence="8">
    <location>
        <begin position="21"/>
        <end position="1001"/>
    </location>
</feature>
<evidence type="ECO:0000313" key="10">
    <source>
        <dbReference type="EMBL" id="MCX2838025.1"/>
    </source>
</evidence>
<protein>
    <submittedName>
        <fullName evidence="10">TonB-dependent receptor</fullName>
    </submittedName>
</protein>
<comment type="similarity">
    <text evidence="7">Belongs to the TonB-dependent receptor family.</text>
</comment>
<keyword evidence="8" id="KW-0732">Signal</keyword>
<gene>
    <name evidence="10" type="ORF">OQ279_07640</name>
</gene>
<dbReference type="InterPro" id="IPR012910">
    <property type="entry name" value="Plug_dom"/>
</dbReference>
<keyword evidence="11" id="KW-1185">Reference proteome</keyword>
<feature type="signal peptide" evidence="8">
    <location>
        <begin position="1"/>
        <end position="20"/>
    </location>
</feature>
<evidence type="ECO:0000256" key="1">
    <source>
        <dbReference type="ARBA" id="ARBA00004571"/>
    </source>
</evidence>
<evidence type="ECO:0000256" key="3">
    <source>
        <dbReference type="ARBA" id="ARBA00022452"/>
    </source>
</evidence>
<keyword evidence="4 7" id="KW-0812">Transmembrane</keyword>
<dbReference type="Gene3D" id="2.40.170.20">
    <property type="entry name" value="TonB-dependent receptor, beta-barrel domain"/>
    <property type="match status" value="1"/>
</dbReference>
<keyword evidence="3 7" id="KW-1134">Transmembrane beta strand</keyword>
<dbReference type="AlphaFoldDB" id="A0A9X3I0I1"/>
<keyword evidence="5 7" id="KW-0472">Membrane</keyword>
<dbReference type="InterPro" id="IPR037066">
    <property type="entry name" value="Plug_dom_sf"/>
</dbReference>
<comment type="caution">
    <text evidence="10">The sequence shown here is derived from an EMBL/GenBank/DDBJ whole genome shotgun (WGS) entry which is preliminary data.</text>
</comment>
<dbReference type="Gene3D" id="2.170.130.10">
    <property type="entry name" value="TonB-dependent receptor, plug domain"/>
    <property type="match status" value="1"/>
</dbReference>
<dbReference type="NCBIfam" id="TIGR04057">
    <property type="entry name" value="SusC_RagA_signa"/>
    <property type="match status" value="1"/>
</dbReference>
<dbReference type="Proteomes" id="UP001148482">
    <property type="component" value="Unassembled WGS sequence"/>
</dbReference>
<organism evidence="10 11">
    <name type="scientific">Salinimicrobium profundisediminis</name>
    <dbReference type="NCBI Taxonomy" id="2994553"/>
    <lineage>
        <taxon>Bacteria</taxon>
        <taxon>Pseudomonadati</taxon>
        <taxon>Bacteroidota</taxon>
        <taxon>Flavobacteriia</taxon>
        <taxon>Flavobacteriales</taxon>
        <taxon>Flavobacteriaceae</taxon>
        <taxon>Salinimicrobium</taxon>
    </lineage>
</organism>
<evidence type="ECO:0000313" key="11">
    <source>
        <dbReference type="Proteomes" id="UP001148482"/>
    </source>
</evidence>
<dbReference type="SUPFAM" id="SSF49464">
    <property type="entry name" value="Carboxypeptidase regulatory domain-like"/>
    <property type="match status" value="1"/>
</dbReference>
<evidence type="ECO:0000256" key="4">
    <source>
        <dbReference type="ARBA" id="ARBA00022692"/>
    </source>
</evidence>
<evidence type="ECO:0000259" key="9">
    <source>
        <dbReference type="Pfam" id="PF07715"/>
    </source>
</evidence>
<dbReference type="InterPro" id="IPR023997">
    <property type="entry name" value="TonB-dep_OMP_SusC/RagA_CS"/>
</dbReference>
<dbReference type="SUPFAM" id="SSF56935">
    <property type="entry name" value="Porins"/>
    <property type="match status" value="1"/>
</dbReference>
<dbReference type="GO" id="GO:0009279">
    <property type="term" value="C:cell outer membrane"/>
    <property type="evidence" value="ECO:0007669"/>
    <property type="project" value="UniProtKB-SubCell"/>
</dbReference>
<accession>A0A9X3I0I1</accession>
<feature type="domain" description="TonB-dependent receptor plug" evidence="9">
    <location>
        <begin position="115"/>
        <end position="220"/>
    </location>
</feature>
<sequence length="1001" mass="111936">MKIRLLLTFVALLFCGIGFAQQPKTISGTIVGADGMPLPGAEVKVIGKNIFDITDFDGNFVLEGVVEGDTFRVTFLGFKPQELPVVGANDYQITLEEDAAALDEVVVVGYGTQRKADLTGSIVTIESEEIEKTPTSNVMQSLQGKVAGVQITSVGSPGNSPNVRVRGLGTYTSGTNVLYVVDGALYDNIDFLSTKDIKSINVLKDASSSAIYGVRAANGVIIVETKSGRINQKPQFEYDGYTGVQRAQDVVKMANAEQFTTMVYESGSQADIQFVLNAMQRFGRSRVNPNVPDVNTDWYDEILREGLIQSHSIGVSGGGDNVTYSVGANYFAQEGILDMKNEYERFNIRSKMDVDITDRFKTSVNMVFSNATQFQPDNAAWFNAYFAVPILPVIDPLNTAASPVRYANAQLLGYRNTQNPLPITKFNEDRLKIRKLLATMDFQYEIIEDKLDIKTTYSHNFSALEERYVNLPYTLGNNYEVQSSIKRENNSFSNQYWDNVLTYKDQIGDHRFTAMVGTSFRDEAVNELEVTGERIRGIGLESSWYLDFADPESFNNNVKEIGKRYYGMSYFGRVSYSFMDRYLLYGTFRADGSSKFTLDPWGYFPSVGLGWVISEENFMDNVGVIDFLKLRAAWGKLGNDNVAASAGSNTIDVVSAPFGDNPRTGIVSTSVFSNNTWEVIEELNFGVDLEVLENRLSLTADYYIRDTENAILPVYIPIVDQSIERNSGVIRNQGLEFSGNYFGNIGEDFEFSIGANFTTLKNEATQIEDDRGYIDSGSAEFRQRTIEGGPLFGFYGYERVGVYQNQAQIDADPIAVSNNLVPGDLIYRDQNNDGMITDEDRVVLGSFLPDFTYGGNIAMNYKALDFSMSFYGQAGNKILNRRRGEIIFTNDTNMDADLANNRWHGEGTSNIYPSAAGMRKAWNQRLSDFWVEDGEFFRIQTIQLGYTVEQEDLPWMRVYVTAERPFSFFDYNGFTPEVPDGVDRQTYPVPSIYTVGINVKF</sequence>
<dbReference type="InterPro" id="IPR008969">
    <property type="entry name" value="CarboxyPept-like_regulatory"/>
</dbReference>
<dbReference type="Pfam" id="PF07715">
    <property type="entry name" value="Plug"/>
    <property type="match status" value="1"/>
</dbReference>
<reference evidence="10" key="1">
    <citation type="submission" date="2022-11" db="EMBL/GenBank/DDBJ databases">
        <title>Salinimicrobium profundisediminis sp. nov., isolated from deep-sea sediment of the Mariana Trench.</title>
        <authorList>
            <person name="Fu H."/>
        </authorList>
    </citation>
    <scope>NUCLEOTIDE SEQUENCE</scope>
    <source>
        <strain evidence="10">MT39</strain>
    </source>
</reference>
<dbReference type="InterPro" id="IPR036942">
    <property type="entry name" value="Beta-barrel_TonB_sf"/>
</dbReference>
<dbReference type="PROSITE" id="PS52016">
    <property type="entry name" value="TONB_DEPENDENT_REC_3"/>
    <property type="match status" value="1"/>
</dbReference>
<evidence type="ECO:0000256" key="8">
    <source>
        <dbReference type="SAM" id="SignalP"/>
    </source>
</evidence>
<dbReference type="EMBL" id="JAPJDA010000010">
    <property type="protein sequence ID" value="MCX2838025.1"/>
    <property type="molecule type" value="Genomic_DNA"/>
</dbReference>
<dbReference type="InterPro" id="IPR039426">
    <property type="entry name" value="TonB-dep_rcpt-like"/>
</dbReference>
<dbReference type="InterPro" id="IPR023996">
    <property type="entry name" value="TonB-dep_OMP_SusC/RagA"/>
</dbReference>
<dbReference type="NCBIfam" id="TIGR04056">
    <property type="entry name" value="OMP_RagA_SusC"/>
    <property type="match status" value="1"/>
</dbReference>
<evidence type="ECO:0000256" key="7">
    <source>
        <dbReference type="PROSITE-ProRule" id="PRU01360"/>
    </source>
</evidence>
<name>A0A9X3I0I1_9FLAO</name>
<evidence type="ECO:0000256" key="5">
    <source>
        <dbReference type="ARBA" id="ARBA00023136"/>
    </source>
</evidence>
<comment type="subcellular location">
    <subcellularLocation>
        <location evidence="1 7">Cell outer membrane</location>
        <topology evidence="1 7">Multi-pass membrane protein</topology>
    </subcellularLocation>
</comment>
<keyword evidence="6 7" id="KW-0998">Cell outer membrane</keyword>
<dbReference type="Pfam" id="PF13715">
    <property type="entry name" value="CarbopepD_reg_2"/>
    <property type="match status" value="1"/>
</dbReference>
<evidence type="ECO:0000256" key="2">
    <source>
        <dbReference type="ARBA" id="ARBA00022448"/>
    </source>
</evidence>
<keyword evidence="2 7" id="KW-0813">Transport</keyword>
<keyword evidence="10" id="KW-0675">Receptor</keyword>
<proteinExistence type="inferred from homology"/>